<evidence type="ECO:0000313" key="7">
    <source>
        <dbReference type="Proteomes" id="UP000641514"/>
    </source>
</evidence>
<protein>
    <submittedName>
        <fullName evidence="6">Haloacid dehalogenase</fullName>
    </submittedName>
</protein>
<accession>A0A916U3S9</accession>
<name>A0A916U3S9_9ACTN</name>
<comment type="similarity">
    <text evidence="1">Belongs to the 5'(3')-deoxyribonucleotidase family.</text>
</comment>
<keyword evidence="2" id="KW-0479">Metal-binding</keyword>
<dbReference type="PANTHER" id="PTHR12103:SF22">
    <property type="entry name" value="HAD-SUPERFAMILY HYDROLASE, SUBFAMILY IG, 5'-NUCLEOTIDASE"/>
    <property type="match status" value="1"/>
</dbReference>
<keyword evidence="7" id="KW-1185">Reference proteome</keyword>
<dbReference type="Proteomes" id="UP000641514">
    <property type="component" value="Unassembled WGS sequence"/>
</dbReference>
<dbReference type="Pfam" id="PF05761">
    <property type="entry name" value="5_nucleotid"/>
    <property type="match status" value="1"/>
</dbReference>
<evidence type="ECO:0000256" key="5">
    <source>
        <dbReference type="SAM" id="Coils"/>
    </source>
</evidence>
<keyword evidence="4" id="KW-0460">Magnesium</keyword>
<dbReference type="PIRSF" id="PIRSF017434">
    <property type="entry name" value="Purine_5'-nucleotidase"/>
    <property type="match status" value="1"/>
</dbReference>
<evidence type="ECO:0000256" key="2">
    <source>
        <dbReference type="ARBA" id="ARBA00022723"/>
    </source>
</evidence>
<dbReference type="AlphaFoldDB" id="A0A916U3S9"/>
<dbReference type="Gene3D" id="3.40.50.1000">
    <property type="entry name" value="HAD superfamily/HAD-like"/>
    <property type="match status" value="1"/>
</dbReference>
<dbReference type="InterPro" id="IPR008380">
    <property type="entry name" value="HAD-SF_hydro_IG_5-nucl"/>
</dbReference>
<evidence type="ECO:0000256" key="1">
    <source>
        <dbReference type="ARBA" id="ARBA00009589"/>
    </source>
</evidence>
<dbReference type="InterPro" id="IPR023214">
    <property type="entry name" value="HAD_sf"/>
</dbReference>
<feature type="coiled-coil region" evidence="5">
    <location>
        <begin position="352"/>
        <end position="379"/>
    </location>
</feature>
<dbReference type="GO" id="GO:0046872">
    <property type="term" value="F:metal ion binding"/>
    <property type="evidence" value="ECO:0007669"/>
    <property type="project" value="UniProtKB-KW"/>
</dbReference>
<reference evidence="6" key="2">
    <citation type="submission" date="2020-09" db="EMBL/GenBank/DDBJ databases">
        <authorList>
            <person name="Sun Q."/>
            <person name="Zhou Y."/>
        </authorList>
    </citation>
    <scope>NUCLEOTIDE SEQUENCE</scope>
    <source>
        <strain evidence="6">CGMCC 1.15478</strain>
    </source>
</reference>
<comment type="caution">
    <text evidence="6">The sequence shown here is derived from an EMBL/GenBank/DDBJ whole genome shotgun (WGS) entry which is preliminary data.</text>
</comment>
<organism evidence="6 7">
    <name type="scientific">Hoyosella rhizosphaerae</name>
    <dbReference type="NCBI Taxonomy" id="1755582"/>
    <lineage>
        <taxon>Bacteria</taxon>
        <taxon>Bacillati</taxon>
        <taxon>Actinomycetota</taxon>
        <taxon>Actinomycetes</taxon>
        <taxon>Mycobacteriales</taxon>
        <taxon>Hoyosellaceae</taxon>
        <taxon>Hoyosella</taxon>
    </lineage>
</organism>
<dbReference type="RefSeq" id="WP_188670810.1">
    <property type="nucleotide sequence ID" value="NZ_BMJH01000001.1"/>
</dbReference>
<dbReference type="InterPro" id="IPR036412">
    <property type="entry name" value="HAD-like_sf"/>
</dbReference>
<evidence type="ECO:0000256" key="4">
    <source>
        <dbReference type="ARBA" id="ARBA00022842"/>
    </source>
</evidence>
<dbReference type="SUPFAM" id="SSF56784">
    <property type="entry name" value="HAD-like"/>
    <property type="match status" value="1"/>
</dbReference>
<keyword evidence="3" id="KW-0378">Hydrolase</keyword>
<dbReference type="NCBIfam" id="TIGR02244">
    <property type="entry name" value="HAD-IG-Ncltidse"/>
    <property type="match status" value="1"/>
</dbReference>
<evidence type="ECO:0000256" key="3">
    <source>
        <dbReference type="ARBA" id="ARBA00022801"/>
    </source>
</evidence>
<proteinExistence type="inferred from homology"/>
<evidence type="ECO:0000313" key="6">
    <source>
        <dbReference type="EMBL" id="GGC57620.1"/>
    </source>
</evidence>
<dbReference type="GO" id="GO:0008253">
    <property type="term" value="F:5'-nucleotidase activity"/>
    <property type="evidence" value="ECO:0007669"/>
    <property type="project" value="TreeGrafter"/>
</dbReference>
<sequence>MSWVDKGADVPERRVYANRTLNLRTVEAIGYDMDYTLLHYRTEEWEGAAFEHARRVLAERGYPVHDLVFDADKYLQGLVLDLELGNLIKATRFGYVIQAHHGTTKLPFDELRRSYDGVFVDLAEPRFRFLNTMFSISEACLYAQLVDLLDAGAISRPLGYDELFKVVSSALDMSHTVGTLKAEITADPDRFCDLDSDTATTLIDQRLAGKRLLLITNSEWTYTRAMMSYAFDRHAPTGNWRDLFDIVVVAASKPRFFSETPPVFRVVDEKRSLLEPHQGIMEPGGVYHGGCARLVEESLGLNGAQILYVGDHLFGDVHVSKSVLRWRTALIMRELEAEIRDSASFADDEIKLRDLMGEKVRLEDELSHARLERTRALAQGESAKSSDTQINKYYESIRELDQRIAPLAKASGTLGNATWGPLMRAGTDKSLFARQVEKFADVYTSRVANFGKHTPYAFLRATRTSLPHDVTAVREASRPQE</sequence>
<gene>
    <name evidence="6" type="ORF">GCM10011410_07680</name>
</gene>
<dbReference type="EMBL" id="BMJH01000001">
    <property type="protein sequence ID" value="GGC57620.1"/>
    <property type="molecule type" value="Genomic_DNA"/>
</dbReference>
<keyword evidence="5" id="KW-0175">Coiled coil</keyword>
<dbReference type="PANTHER" id="PTHR12103">
    <property type="entry name" value="5'-NUCLEOTIDASE DOMAIN-CONTAINING"/>
    <property type="match status" value="1"/>
</dbReference>
<reference evidence="6" key="1">
    <citation type="journal article" date="2014" name="Int. J. Syst. Evol. Microbiol.">
        <title>Complete genome sequence of Corynebacterium casei LMG S-19264T (=DSM 44701T), isolated from a smear-ripened cheese.</title>
        <authorList>
            <consortium name="US DOE Joint Genome Institute (JGI-PGF)"/>
            <person name="Walter F."/>
            <person name="Albersmeier A."/>
            <person name="Kalinowski J."/>
            <person name="Ruckert C."/>
        </authorList>
    </citation>
    <scope>NUCLEOTIDE SEQUENCE</scope>
    <source>
        <strain evidence="6">CGMCC 1.15478</strain>
    </source>
</reference>
<dbReference type="InterPro" id="IPR016695">
    <property type="entry name" value="Pur_nucleotidase"/>
</dbReference>